<feature type="compositionally biased region" description="Polar residues" evidence="1">
    <location>
        <begin position="1"/>
        <end position="12"/>
    </location>
</feature>
<sequence length="162" mass="17714">MKQDDTLASSSAPAAPQGLGPTLRSLRESKSLSVAAVSARLKFSPRQIEALEAENWQALPKGLPLRGLVKNYARLLETDAEALAVLLDASTQQGHLSHQTLASSPAARSMGSMEKPRSSRGSWGWMFIVLVLVLVVLFYALDRGWLPESWLVSQWFNDVSQP</sequence>
<keyword evidence="4" id="KW-1185">Reference proteome</keyword>
<feature type="region of interest" description="Disordered" evidence="1">
    <location>
        <begin position="98"/>
        <end position="119"/>
    </location>
</feature>
<organism evidence="3 4">
    <name type="scientific">Mesopusillimonas faecipullorum</name>
    <dbReference type="NCBI Taxonomy" id="2755040"/>
    <lineage>
        <taxon>Bacteria</taxon>
        <taxon>Pseudomonadati</taxon>
        <taxon>Pseudomonadota</taxon>
        <taxon>Betaproteobacteria</taxon>
        <taxon>Burkholderiales</taxon>
        <taxon>Alcaligenaceae</taxon>
        <taxon>Mesopusillimonas</taxon>
    </lineage>
</organism>
<evidence type="ECO:0000313" key="3">
    <source>
        <dbReference type="EMBL" id="MCB5362936.1"/>
    </source>
</evidence>
<keyword evidence="2" id="KW-0812">Transmembrane</keyword>
<evidence type="ECO:0000313" key="4">
    <source>
        <dbReference type="Proteomes" id="UP000776983"/>
    </source>
</evidence>
<accession>A0ABS8CA76</accession>
<gene>
    <name evidence="3" type="ORF">H0484_04090</name>
</gene>
<dbReference type="PANTHER" id="PTHR34475">
    <property type="match status" value="1"/>
</dbReference>
<feature type="region of interest" description="Disordered" evidence="1">
    <location>
        <begin position="1"/>
        <end position="24"/>
    </location>
</feature>
<dbReference type="Proteomes" id="UP000776983">
    <property type="component" value="Unassembled WGS sequence"/>
</dbReference>
<evidence type="ECO:0000256" key="1">
    <source>
        <dbReference type="SAM" id="MobiDB-lite"/>
    </source>
</evidence>
<dbReference type="EMBL" id="JACDXW010000002">
    <property type="protein sequence ID" value="MCB5362936.1"/>
    <property type="molecule type" value="Genomic_DNA"/>
</dbReference>
<evidence type="ECO:0000256" key="2">
    <source>
        <dbReference type="SAM" id="Phobius"/>
    </source>
</evidence>
<proteinExistence type="predicted"/>
<dbReference type="InterPro" id="IPR010982">
    <property type="entry name" value="Lambda_DNA-bd_dom_sf"/>
</dbReference>
<dbReference type="Pfam" id="PF13413">
    <property type="entry name" value="HTH_25"/>
    <property type="match status" value="1"/>
</dbReference>
<dbReference type="PANTHER" id="PTHR34475:SF1">
    <property type="entry name" value="CYTOSKELETON PROTEIN RODZ"/>
    <property type="match status" value="1"/>
</dbReference>
<reference evidence="3 4" key="1">
    <citation type="submission" date="2020-07" db="EMBL/GenBank/DDBJ databases">
        <title>Pusillimonas sp. nov., isolated from poultry manure in Taiwan.</title>
        <authorList>
            <person name="Lin S.-Y."/>
            <person name="Tang Y.-S."/>
            <person name="Young C.-C."/>
        </authorList>
    </citation>
    <scope>NUCLEOTIDE SEQUENCE [LARGE SCALE GENOMIC DNA]</scope>
    <source>
        <strain evidence="3 4">CC-YST705</strain>
    </source>
</reference>
<name>A0ABS8CA76_9BURK</name>
<dbReference type="RefSeq" id="WP_226953182.1">
    <property type="nucleotide sequence ID" value="NZ_JACDXW010000002.1"/>
</dbReference>
<dbReference type="InterPro" id="IPR050400">
    <property type="entry name" value="Bact_Cytoskel_RodZ"/>
</dbReference>
<feature type="transmembrane region" description="Helical" evidence="2">
    <location>
        <begin position="123"/>
        <end position="141"/>
    </location>
</feature>
<keyword evidence="2" id="KW-0472">Membrane</keyword>
<keyword evidence="2" id="KW-1133">Transmembrane helix</keyword>
<comment type="caution">
    <text evidence="3">The sequence shown here is derived from an EMBL/GenBank/DDBJ whole genome shotgun (WGS) entry which is preliminary data.</text>
</comment>
<dbReference type="Gene3D" id="1.10.260.40">
    <property type="entry name" value="lambda repressor-like DNA-binding domains"/>
    <property type="match status" value="1"/>
</dbReference>
<protein>
    <submittedName>
        <fullName evidence="3">Helix-turn-helix domain-containing protein</fullName>
    </submittedName>
</protein>